<evidence type="ECO:0000313" key="2">
    <source>
        <dbReference type="Proteomes" id="UP001140453"/>
    </source>
</evidence>
<comment type="caution">
    <text evidence="1">The sequence shown here is derived from an EMBL/GenBank/DDBJ whole genome shotgun (WGS) entry which is preliminary data.</text>
</comment>
<dbReference type="OrthoDB" id="4791513at2759"/>
<dbReference type="EMBL" id="JAPEVB010000004">
    <property type="protein sequence ID" value="KAJ4389013.1"/>
    <property type="molecule type" value="Genomic_DNA"/>
</dbReference>
<reference evidence="1" key="1">
    <citation type="submission" date="2022-10" db="EMBL/GenBank/DDBJ databases">
        <title>Tapping the CABI collections for fungal endophytes: first genome assemblies for Collariella, Neodidymelliopsis, Ascochyta clinopodiicola, Didymella pomorum, Didymosphaeria variabile, Neocosmospora piperis and Neocucurbitaria cava.</title>
        <authorList>
            <person name="Hill R."/>
        </authorList>
    </citation>
    <scope>NUCLEOTIDE SEQUENCE</scope>
    <source>
        <strain evidence="1">IMI 355082</strain>
    </source>
</reference>
<gene>
    <name evidence="1" type="ORF">N0V93_006475</name>
</gene>
<organism evidence="1 2">
    <name type="scientific">Gnomoniopsis smithogilvyi</name>
    <dbReference type="NCBI Taxonomy" id="1191159"/>
    <lineage>
        <taxon>Eukaryota</taxon>
        <taxon>Fungi</taxon>
        <taxon>Dikarya</taxon>
        <taxon>Ascomycota</taxon>
        <taxon>Pezizomycotina</taxon>
        <taxon>Sordariomycetes</taxon>
        <taxon>Sordariomycetidae</taxon>
        <taxon>Diaporthales</taxon>
        <taxon>Gnomoniaceae</taxon>
        <taxon>Gnomoniopsis</taxon>
    </lineage>
</organism>
<dbReference type="AlphaFoldDB" id="A0A9W9CUI6"/>
<evidence type="ECO:0000313" key="1">
    <source>
        <dbReference type="EMBL" id="KAJ4389013.1"/>
    </source>
</evidence>
<protein>
    <submittedName>
        <fullName evidence="1">Uncharacterized protein</fullName>
    </submittedName>
</protein>
<name>A0A9W9CUI6_9PEZI</name>
<dbReference type="Proteomes" id="UP001140453">
    <property type="component" value="Unassembled WGS sequence"/>
</dbReference>
<accession>A0A9W9CUI6</accession>
<proteinExistence type="predicted"/>
<keyword evidence="2" id="KW-1185">Reference proteome</keyword>
<sequence length="642" mass="72352">MANFATDPATGLPIPGLGFPPDIYTRLKRLGYDHAGGLEYDWGDCAHAWYVLGLDRYVATAAAPVPSQADFENYCQCLLAKVPTIVSVTGVSNNKNTRRRYRMILMAIKTLSGHQRTHLNDANPDDWTMETRFPQANDLNLRGIAWDVHMARTIRPGATLPLSNTQVFRSQSAANIAARQARRQQYKATQREALRPTAAEIAYNDKKIREAEWEFANRHTDFAVQDDAGRNHFVTVVPCCRNFNNSLWHALSYQVNGHGLDCGKSWQGLRGGRREKAWLYNYFMSALMDPTHIRHRAYTWMQQNEKTMPKTQADKEILATWGELSILRALATNRPHAGRAKWPAFPGIFQLISDFFRMEVIVFVGNRGLPAPPVAPKQDEQPLRSSWRLPYAYHVFGKHEYGTSRGSRHGQKAAGNGQLFFVTDNEWQHFDAVKFPKFSSTDATDNFDTSKTGNDHRYGNRNFPFFVDYIAGKYAGGQLPDIPAPMGPAMGPGGRVWCPADDMAWRLRNVHPFVRCCRNDWDIVDARGNGQMPRLPTLDAMSEWGLGVSIGAPPMNVAPTIFEPWLVTSGGYYPEGDVTRLPAAGVFHDNVAKRLYDALDTLNAQGHQVDAGDRVQEPNELEVIAGNPHIQYRPRKRIRRGR</sequence>